<evidence type="ECO:0000259" key="2">
    <source>
        <dbReference type="PROSITE" id="PS00028"/>
    </source>
</evidence>
<dbReference type="PROSITE" id="PS00028">
    <property type="entry name" value="ZINC_FINGER_C2H2_1"/>
    <property type="match status" value="1"/>
</dbReference>
<sequence length="261" mass="29782">MSVDDTNEQENSRRTSFITSSQYYTPLPKDTTTNTAVPVSHLTPELNYTTISCIPWHRSYDLQLERELELMILEENHISAVFEQYDYQHVSGHESPVLPPIFNTQGLGQSTYSAPQPPPLTFTLTPPVHDKKLSPSFTSAIPTYPDQPDLRPINTPNYCSSGTRQKREQKVTSVKRKLNPNFQCLHPSCTRNLGEARALNRHVWAAHREWAQENNVLRCEEISCPYPGCTRRGRKDNIKRHFMTRHKLVWSSSGCAGISSD</sequence>
<name>A0AAN7AA83_9PEZI</name>
<feature type="domain" description="C2H2-type" evidence="2">
    <location>
        <begin position="184"/>
        <end position="207"/>
    </location>
</feature>
<dbReference type="AlphaFoldDB" id="A0AAN7AA83"/>
<feature type="compositionally biased region" description="Polar residues" evidence="1">
    <location>
        <begin position="14"/>
        <end position="36"/>
    </location>
</feature>
<feature type="compositionally biased region" description="Polar residues" evidence="1">
    <location>
        <begin position="154"/>
        <end position="163"/>
    </location>
</feature>
<reference evidence="3" key="2">
    <citation type="submission" date="2023-05" db="EMBL/GenBank/DDBJ databases">
        <authorList>
            <consortium name="Lawrence Berkeley National Laboratory"/>
            <person name="Steindorff A."/>
            <person name="Hensen N."/>
            <person name="Bonometti L."/>
            <person name="Westerberg I."/>
            <person name="Brannstrom I.O."/>
            <person name="Guillou S."/>
            <person name="Cros-Aarteil S."/>
            <person name="Calhoun S."/>
            <person name="Haridas S."/>
            <person name="Kuo A."/>
            <person name="Mondo S."/>
            <person name="Pangilinan J."/>
            <person name="Riley R."/>
            <person name="Labutti K."/>
            <person name="Andreopoulos B."/>
            <person name="Lipzen A."/>
            <person name="Chen C."/>
            <person name="Yanf M."/>
            <person name="Daum C."/>
            <person name="Ng V."/>
            <person name="Clum A."/>
            <person name="Ohm R."/>
            <person name="Martin F."/>
            <person name="Silar P."/>
            <person name="Natvig D."/>
            <person name="Lalanne C."/>
            <person name="Gautier V."/>
            <person name="Ament-Velasquez S.L."/>
            <person name="Kruys A."/>
            <person name="Hutchinson M.I."/>
            <person name="Powell A.J."/>
            <person name="Barry K."/>
            <person name="Miller A.N."/>
            <person name="Grigoriev I.V."/>
            <person name="Debuchy R."/>
            <person name="Gladieux P."/>
            <person name="Thoren M.H."/>
            <person name="Johannesson H."/>
        </authorList>
    </citation>
    <scope>NUCLEOTIDE SEQUENCE</scope>
    <source>
        <strain evidence="3">CBS 892.96</strain>
    </source>
</reference>
<evidence type="ECO:0000256" key="1">
    <source>
        <dbReference type="SAM" id="MobiDB-lite"/>
    </source>
</evidence>
<feature type="region of interest" description="Disordered" evidence="1">
    <location>
        <begin position="144"/>
        <end position="165"/>
    </location>
</feature>
<protein>
    <recommendedName>
        <fullName evidence="2">C2H2-type domain-containing protein</fullName>
    </recommendedName>
</protein>
<gene>
    <name evidence="3" type="ORF">QBC36DRAFT_323990</name>
</gene>
<comment type="caution">
    <text evidence="3">The sequence shown here is derived from an EMBL/GenBank/DDBJ whole genome shotgun (WGS) entry which is preliminary data.</text>
</comment>
<evidence type="ECO:0000313" key="4">
    <source>
        <dbReference type="Proteomes" id="UP001302321"/>
    </source>
</evidence>
<evidence type="ECO:0000313" key="3">
    <source>
        <dbReference type="EMBL" id="KAK4178810.1"/>
    </source>
</evidence>
<keyword evidence="4" id="KW-1185">Reference proteome</keyword>
<dbReference type="Proteomes" id="UP001302321">
    <property type="component" value="Unassembled WGS sequence"/>
</dbReference>
<feature type="region of interest" description="Disordered" evidence="1">
    <location>
        <begin position="1"/>
        <end position="36"/>
    </location>
</feature>
<organism evidence="3 4">
    <name type="scientific">Triangularia setosa</name>
    <dbReference type="NCBI Taxonomy" id="2587417"/>
    <lineage>
        <taxon>Eukaryota</taxon>
        <taxon>Fungi</taxon>
        <taxon>Dikarya</taxon>
        <taxon>Ascomycota</taxon>
        <taxon>Pezizomycotina</taxon>
        <taxon>Sordariomycetes</taxon>
        <taxon>Sordariomycetidae</taxon>
        <taxon>Sordariales</taxon>
        <taxon>Podosporaceae</taxon>
        <taxon>Triangularia</taxon>
    </lineage>
</organism>
<accession>A0AAN7AA83</accession>
<proteinExistence type="predicted"/>
<dbReference type="InterPro" id="IPR013087">
    <property type="entry name" value="Znf_C2H2_type"/>
</dbReference>
<dbReference type="EMBL" id="MU866130">
    <property type="protein sequence ID" value="KAK4178810.1"/>
    <property type="molecule type" value="Genomic_DNA"/>
</dbReference>
<reference evidence="3" key="1">
    <citation type="journal article" date="2023" name="Mol. Phylogenet. Evol.">
        <title>Genome-scale phylogeny and comparative genomics of the fungal order Sordariales.</title>
        <authorList>
            <person name="Hensen N."/>
            <person name="Bonometti L."/>
            <person name="Westerberg I."/>
            <person name="Brannstrom I.O."/>
            <person name="Guillou S."/>
            <person name="Cros-Aarteil S."/>
            <person name="Calhoun S."/>
            <person name="Haridas S."/>
            <person name="Kuo A."/>
            <person name="Mondo S."/>
            <person name="Pangilinan J."/>
            <person name="Riley R."/>
            <person name="LaButti K."/>
            <person name="Andreopoulos B."/>
            <person name="Lipzen A."/>
            <person name="Chen C."/>
            <person name="Yan M."/>
            <person name="Daum C."/>
            <person name="Ng V."/>
            <person name="Clum A."/>
            <person name="Steindorff A."/>
            <person name="Ohm R.A."/>
            <person name="Martin F."/>
            <person name="Silar P."/>
            <person name="Natvig D.O."/>
            <person name="Lalanne C."/>
            <person name="Gautier V."/>
            <person name="Ament-Velasquez S.L."/>
            <person name="Kruys A."/>
            <person name="Hutchinson M.I."/>
            <person name="Powell A.J."/>
            <person name="Barry K."/>
            <person name="Miller A.N."/>
            <person name="Grigoriev I.V."/>
            <person name="Debuchy R."/>
            <person name="Gladieux P."/>
            <person name="Hiltunen Thoren M."/>
            <person name="Johannesson H."/>
        </authorList>
    </citation>
    <scope>NUCLEOTIDE SEQUENCE</scope>
    <source>
        <strain evidence="3">CBS 892.96</strain>
    </source>
</reference>